<keyword evidence="1" id="KW-0472">Membrane</keyword>
<dbReference type="EMBL" id="QGTD01000021">
    <property type="protein sequence ID" value="PWU66731.1"/>
    <property type="molecule type" value="Genomic_DNA"/>
</dbReference>
<evidence type="ECO:0000256" key="1">
    <source>
        <dbReference type="SAM" id="Phobius"/>
    </source>
</evidence>
<organism evidence="2 3">
    <name type="scientific">Gracilibacillus dipsosauri</name>
    <dbReference type="NCBI Taxonomy" id="178340"/>
    <lineage>
        <taxon>Bacteria</taxon>
        <taxon>Bacillati</taxon>
        <taxon>Bacillota</taxon>
        <taxon>Bacilli</taxon>
        <taxon>Bacillales</taxon>
        <taxon>Bacillaceae</taxon>
        <taxon>Gracilibacillus</taxon>
    </lineage>
</organism>
<gene>
    <name evidence="2" type="ORF">DLJ74_20200</name>
</gene>
<protein>
    <submittedName>
        <fullName evidence="2">Uncharacterized protein</fullName>
    </submittedName>
</protein>
<evidence type="ECO:0000313" key="3">
    <source>
        <dbReference type="Proteomes" id="UP000245624"/>
    </source>
</evidence>
<dbReference type="Proteomes" id="UP000245624">
    <property type="component" value="Unassembled WGS sequence"/>
</dbReference>
<feature type="transmembrane region" description="Helical" evidence="1">
    <location>
        <begin position="36"/>
        <end position="55"/>
    </location>
</feature>
<name>A0A317KT53_9BACI</name>
<accession>A0A317KT53</accession>
<keyword evidence="1" id="KW-0812">Transmembrane</keyword>
<evidence type="ECO:0000313" key="2">
    <source>
        <dbReference type="EMBL" id="PWU66731.1"/>
    </source>
</evidence>
<reference evidence="2 3" key="1">
    <citation type="submission" date="2018-05" db="EMBL/GenBank/DDBJ databases">
        <title>Genomic analysis of Gracilibacillus dipsosauri DD1 reveals novel features of a salt-tolerant amylase.</title>
        <authorList>
            <person name="Deutch C.E."/>
            <person name="Yang S."/>
        </authorList>
    </citation>
    <scope>NUCLEOTIDE SEQUENCE [LARGE SCALE GENOMIC DNA]</scope>
    <source>
        <strain evidence="2 3">DD1</strain>
    </source>
</reference>
<keyword evidence="1" id="KW-1133">Transmembrane helix</keyword>
<sequence>MIKSSIGVMIGTILGILVRIYIVLESGDEFISLKSLDIFIMLILFLVNLIVFIVFKRKKSQFKGEEKQHSF</sequence>
<proteinExistence type="predicted"/>
<comment type="caution">
    <text evidence="2">The sequence shown here is derived from an EMBL/GenBank/DDBJ whole genome shotgun (WGS) entry which is preliminary data.</text>
</comment>
<dbReference type="AlphaFoldDB" id="A0A317KT53"/>
<feature type="transmembrane region" description="Helical" evidence="1">
    <location>
        <begin position="7"/>
        <end position="24"/>
    </location>
</feature>
<keyword evidence="3" id="KW-1185">Reference proteome</keyword>